<feature type="signal peptide" evidence="3">
    <location>
        <begin position="1"/>
        <end position="18"/>
    </location>
</feature>
<dbReference type="InterPro" id="IPR026045">
    <property type="entry name" value="Ferric-bd"/>
</dbReference>
<accession>A0A1M6ZVG4</accession>
<dbReference type="Gene3D" id="3.40.190.10">
    <property type="entry name" value="Periplasmic binding protein-like II"/>
    <property type="match status" value="2"/>
</dbReference>
<evidence type="ECO:0000256" key="1">
    <source>
        <dbReference type="ARBA" id="ARBA00022729"/>
    </source>
</evidence>
<evidence type="ECO:0000313" key="4">
    <source>
        <dbReference type="EMBL" id="SHL34345.1"/>
    </source>
</evidence>
<dbReference type="GO" id="GO:0015888">
    <property type="term" value="P:thiamine transport"/>
    <property type="evidence" value="ECO:0007669"/>
    <property type="project" value="TreeGrafter"/>
</dbReference>
<evidence type="ECO:0000256" key="3">
    <source>
        <dbReference type="SAM" id="SignalP"/>
    </source>
</evidence>
<dbReference type="Proteomes" id="UP000184363">
    <property type="component" value="Unassembled WGS sequence"/>
</dbReference>
<proteinExistence type="predicted"/>
<protein>
    <submittedName>
        <fullName evidence="4">Iron(III) transport system substrate-binding protein</fullName>
    </submittedName>
</protein>
<dbReference type="SUPFAM" id="SSF53850">
    <property type="entry name" value="Periplasmic binding protein-like II"/>
    <property type="match status" value="1"/>
</dbReference>
<sequence>MRTKVLLTALLVAAAAVAGCSQRAPGGGSGEGLTVLCSAQEDWCQKVTAAFAAKTGITTRFVRLSAGEALARVDAAKGSPEFDVWHGGPADTYVAAQERGLLQPHTSEITERIPAQFRDPAGYWTGIYFGALGFCSNPDVLQANGLQVPTSWNDLLAPGFTKQVGIAHPATSGTAYTALWTMVTLTGSEAGGLDYFRKLHRSVLQYSKTGSGPGQQAARGEVATAIVFSHDCAKYKKESAPNLVLSFPEEGTGYEIGGVGILAGAHNLDAAREYVDFAASAEAQNIGPTVNSFQRPTAPDATAAPESFDPETTKLVDYDLVAAGKAKEALLKQFSSDVANSPEK</sequence>
<feature type="chain" id="PRO_5039492762" evidence="3">
    <location>
        <begin position="19"/>
        <end position="344"/>
    </location>
</feature>
<reference evidence="4 5" key="1">
    <citation type="submission" date="2016-11" db="EMBL/GenBank/DDBJ databases">
        <authorList>
            <person name="Jaros S."/>
            <person name="Januszkiewicz K."/>
            <person name="Wedrychowicz H."/>
        </authorList>
    </citation>
    <scope>NUCLEOTIDE SEQUENCE [LARGE SCALE GENOMIC DNA]</scope>
    <source>
        <strain evidence="4 5">DSM 43832</strain>
    </source>
</reference>
<dbReference type="STRING" id="1848.SAMN05443637_12513"/>
<evidence type="ECO:0000256" key="2">
    <source>
        <dbReference type="SAM" id="MobiDB-lite"/>
    </source>
</evidence>
<gene>
    <name evidence="4" type="ORF">SAMN05443637_12513</name>
</gene>
<dbReference type="PROSITE" id="PS51257">
    <property type="entry name" value="PROKAR_LIPOPROTEIN"/>
    <property type="match status" value="1"/>
</dbReference>
<dbReference type="RefSeq" id="WP_073459991.1">
    <property type="nucleotide sequence ID" value="NZ_CALGVN010000020.1"/>
</dbReference>
<dbReference type="Pfam" id="PF13343">
    <property type="entry name" value="SBP_bac_6"/>
    <property type="match status" value="1"/>
</dbReference>
<dbReference type="GO" id="GO:0030976">
    <property type="term" value="F:thiamine pyrophosphate binding"/>
    <property type="evidence" value="ECO:0007669"/>
    <property type="project" value="TreeGrafter"/>
</dbReference>
<dbReference type="GO" id="GO:0030288">
    <property type="term" value="C:outer membrane-bounded periplasmic space"/>
    <property type="evidence" value="ECO:0007669"/>
    <property type="project" value="TreeGrafter"/>
</dbReference>
<keyword evidence="1 3" id="KW-0732">Signal</keyword>
<keyword evidence="5" id="KW-1185">Reference proteome</keyword>
<feature type="region of interest" description="Disordered" evidence="2">
    <location>
        <begin position="289"/>
        <end position="310"/>
    </location>
</feature>
<dbReference type="OrthoDB" id="179400at2"/>
<name>A0A1M6ZVG4_PSETH</name>
<dbReference type="GO" id="GO:0030975">
    <property type="term" value="F:thiamine binding"/>
    <property type="evidence" value="ECO:0007669"/>
    <property type="project" value="TreeGrafter"/>
</dbReference>
<dbReference type="EMBL" id="FRAP01000025">
    <property type="protein sequence ID" value="SHL34345.1"/>
    <property type="molecule type" value="Genomic_DNA"/>
</dbReference>
<dbReference type="PIRSF" id="PIRSF002825">
    <property type="entry name" value="CfbpA"/>
    <property type="match status" value="1"/>
</dbReference>
<dbReference type="PANTHER" id="PTHR30006">
    <property type="entry name" value="THIAMINE-BINDING PERIPLASMIC PROTEIN-RELATED"/>
    <property type="match status" value="1"/>
</dbReference>
<organism evidence="4 5">
    <name type="scientific">Pseudonocardia thermophila</name>
    <dbReference type="NCBI Taxonomy" id="1848"/>
    <lineage>
        <taxon>Bacteria</taxon>
        <taxon>Bacillati</taxon>
        <taxon>Actinomycetota</taxon>
        <taxon>Actinomycetes</taxon>
        <taxon>Pseudonocardiales</taxon>
        <taxon>Pseudonocardiaceae</taxon>
        <taxon>Pseudonocardia</taxon>
    </lineage>
</organism>
<dbReference type="CDD" id="cd13544">
    <property type="entry name" value="PBP2_Fbp_like_1"/>
    <property type="match status" value="1"/>
</dbReference>
<evidence type="ECO:0000313" key="5">
    <source>
        <dbReference type="Proteomes" id="UP000184363"/>
    </source>
</evidence>
<dbReference type="AlphaFoldDB" id="A0A1M6ZVG4"/>
<dbReference type="PANTHER" id="PTHR30006:SF2">
    <property type="entry name" value="ABC TRANSPORTER SUBSTRATE-BINDING PROTEIN"/>
    <property type="match status" value="1"/>
</dbReference>